<proteinExistence type="predicted"/>
<evidence type="ECO:0000313" key="2">
    <source>
        <dbReference type="Proteomes" id="UP001287445"/>
    </source>
</evidence>
<gene>
    <name evidence="1" type="ORF">SGN30_15055</name>
</gene>
<accession>A0AAJ2R2N2</accession>
<reference evidence="1" key="1">
    <citation type="submission" date="2023-11" db="EMBL/GenBank/DDBJ databases">
        <title>Identification and selenium tolerance of Delftia acidovorans R3-25.</title>
        <authorList>
            <person name="Zhang S."/>
            <person name="Liu Y."/>
            <person name="Guo Y."/>
        </authorList>
    </citation>
    <scope>NUCLEOTIDE SEQUENCE</scope>
    <source>
        <strain evidence="1">R3-25</strain>
    </source>
</reference>
<name>A0AAJ2R2N2_DELAC</name>
<sequence>MSNHQCTAVTYGIDLGKTWFHVVGLDHTGNPIKRAKLNRASIIRFFINIPASTRRHGGMSGLSVAGR</sequence>
<dbReference type="AlphaFoldDB" id="A0AAJ2R2N2"/>
<evidence type="ECO:0000313" key="1">
    <source>
        <dbReference type="EMBL" id="MDX4954733.1"/>
    </source>
</evidence>
<protein>
    <recommendedName>
        <fullName evidence="3">IS110 family transposase</fullName>
    </recommendedName>
</protein>
<comment type="caution">
    <text evidence="1">The sequence shown here is derived from an EMBL/GenBank/DDBJ whole genome shotgun (WGS) entry which is preliminary data.</text>
</comment>
<dbReference type="RefSeq" id="WP_319074008.1">
    <property type="nucleotide sequence ID" value="NZ_JAWWMZ010000004.1"/>
</dbReference>
<dbReference type="EMBL" id="JAWWMZ010000004">
    <property type="protein sequence ID" value="MDX4954733.1"/>
    <property type="molecule type" value="Genomic_DNA"/>
</dbReference>
<dbReference type="Proteomes" id="UP001287445">
    <property type="component" value="Unassembled WGS sequence"/>
</dbReference>
<organism evidence="1 2">
    <name type="scientific">Delftia acidovorans</name>
    <name type="common">Pseudomonas acidovorans</name>
    <name type="synonym">Comamonas acidovorans</name>
    <dbReference type="NCBI Taxonomy" id="80866"/>
    <lineage>
        <taxon>Bacteria</taxon>
        <taxon>Pseudomonadati</taxon>
        <taxon>Pseudomonadota</taxon>
        <taxon>Betaproteobacteria</taxon>
        <taxon>Burkholderiales</taxon>
        <taxon>Comamonadaceae</taxon>
        <taxon>Delftia</taxon>
    </lineage>
</organism>
<evidence type="ECO:0008006" key="3">
    <source>
        <dbReference type="Google" id="ProtNLM"/>
    </source>
</evidence>